<keyword evidence="7 8" id="KW-0472">Membrane</keyword>
<dbReference type="Proteomes" id="UP000295718">
    <property type="component" value="Unassembled WGS sequence"/>
</dbReference>
<evidence type="ECO:0000256" key="4">
    <source>
        <dbReference type="ARBA" id="ARBA00022475"/>
    </source>
</evidence>
<dbReference type="GO" id="GO:0005886">
    <property type="term" value="C:plasma membrane"/>
    <property type="evidence" value="ECO:0007669"/>
    <property type="project" value="UniProtKB-SubCell"/>
</dbReference>
<feature type="transmembrane region" description="Helical" evidence="8">
    <location>
        <begin position="328"/>
        <end position="350"/>
    </location>
</feature>
<dbReference type="Pfam" id="PF12698">
    <property type="entry name" value="ABC2_membrane_3"/>
    <property type="match status" value="1"/>
</dbReference>
<evidence type="ECO:0000256" key="6">
    <source>
        <dbReference type="ARBA" id="ARBA00022989"/>
    </source>
</evidence>
<feature type="transmembrane region" description="Helical" evidence="8">
    <location>
        <begin position="166"/>
        <end position="189"/>
    </location>
</feature>
<dbReference type="PANTHER" id="PTHR30294:SF38">
    <property type="entry name" value="TRANSPORT PERMEASE PROTEIN"/>
    <property type="match status" value="1"/>
</dbReference>
<protein>
    <submittedName>
        <fullName evidence="10">ABC-2 type transport system permease protein</fullName>
    </submittedName>
</protein>
<accession>A0A4R1QRZ1</accession>
<feature type="transmembrane region" description="Helical" evidence="8">
    <location>
        <begin position="242"/>
        <end position="266"/>
    </location>
</feature>
<organism evidence="10 11">
    <name type="scientific">Kineothrix alysoides</name>
    <dbReference type="NCBI Taxonomy" id="1469948"/>
    <lineage>
        <taxon>Bacteria</taxon>
        <taxon>Bacillati</taxon>
        <taxon>Bacillota</taxon>
        <taxon>Clostridia</taxon>
        <taxon>Lachnospirales</taxon>
        <taxon>Lachnospiraceae</taxon>
        <taxon>Kineothrix</taxon>
    </lineage>
</organism>
<feature type="domain" description="ABC transmembrane type-2" evidence="9">
    <location>
        <begin position="121"/>
        <end position="353"/>
    </location>
</feature>
<dbReference type="InterPro" id="IPR047817">
    <property type="entry name" value="ABC2_TM_bact-type"/>
</dbReference>
<proteinExistence type="inferred from homology"/>
<dbReference type="RefSeq" id="WP_031390342.1">
    <property type="nucleotide sequence ID" value="NZ_JPNB01000001.1"/>
</dbReference>
<keyword evidence="6 8" id="KW-1133">Transmembrane helix</keyword>
<feature type="transmembrane region" description="Helical" evidence="8">
    <location>
        <begin position="210"/>
        <end position="236"/>
    </location>
</feature>
<evidence type="ECO:0000256" key="5">
    <source>
        <dbReference type="ARBA" id="ARBA00022692"/>
    </source>
</evidence>
<evidence type="ECO:0000313" key="11">
    <source>
        <dbReference type="Proteomes" id="UP000295718"/>
    </source>
</evidence>
<dbReference type="InterPro" id="IPR051449">
    <property type="entry name" value="ABC-2_transporter_component"/>
</dbReference>
<evidence type="ECO:0000313" key="10">
    <source>
        <dbReference type="EMBL" id="TCL56649.1"/>
    </source>
</evidence>
<gene>
    <name evidence="10" type="ORF">EDD76_111143</name>
</gene>
<dbReference type="PROSITE" id="PS51012">
    <property type="entry name" value="ABC_TM2"/>
    <property type="match status" value="1"/>
</dbReference>
<evidence type="ECO:0000256" key="8">
    <source>
        <dbReference type="SAM" id="Phobius"/>
    </source>
</evidence>
<evidence type="ECO:0000256" key="3">
    <source>
        <dbReference type="ARBA" id="ARBA00022448"/>
    </source>
</evidence>
<name>A0A4R1QRZ1_9FIRM</name>
<keyword evidence="5 8" id="KW-0812">Transmembrane</keyword>
<feature type="transmembrane region" description="Helical" evidence="8">
    <location>
        <begin position="278"/>
        <end position="299"/>
    </location>
</feature>
<dbReference type="GO" id="GO:0140359">
    <property type="term" value="F:ABC-type transporter activity"/>
    <property type="evidence" value="ECO:0007669"/>
    <property type="project" value="InterPro"/>
</dbReference>
<comment type="similarity">
    <text evidence="2">Belongs to the ABC-2 integral membrane protein family.</text>
</comment>
<evidence type="ECO:0000256" key="7">
    <source>
        <dbReference type="ARBA" id="ARBA00023136"/>
    </source>
</evidence>
<dbReference type="AlphaFoldDB" id="A0A4R1QRZ1"/>
<keyword evidence="3" id="KW-0813">Transport</keyword>
<reference evidence="10 11" key="1">
    <citation type="submission" date="2019-03" db="EMBL/GenBank/DDBJ databases">
        <title>Genomic Encyclopedia of Type Strains, Phase IV (KMG-IV): sequencing the most valuable type-strain genomes for metagenomic binning, comparative biology and taxonomic classification.</title>
        <authorList>
            <person name="Goeker M."/>
        </authorList>
    </citation>
    <scope>NUCLEOTIDE SEQUENCE [LARGE SCALE GENOMIC DNA]</scope>
    <source>
        <strain evidence="10 11">DSM 100556</strain>
    </source>
</reference>
<sequence>MDRIAILAFRIVDQLRHDKRTMALILFAPIIVLFLVHSILTGADNTYKIGVISAPEDYVTQLAKGEDISVEVIDFSNGDMDLAIENAINAIKTEEITAAVSVPDDLANADIYLDGTDTAVAKQITGIIKSALSLTLREKLPISIEESEYRTTYVYGSEDTSSFDNFGAAMIGIIIFFFVFLIAGINFLGERNSGTLEKMLSTPIKRGEIVIGYVLGFSILALIQTVIVTVFVVYVLDVTVIGSIWYVLLINLLTAIMALTLGMAISGLASSEFQMVQFIPIIIIPQIFLCGLFSLTPGWELLGKFVPLTYSVGALREVMLHGNGIGDIWLDLLVILGFSAFFMLLNVSFLRKQRSI</sequence>
<evidence type="ECO:0000259" key="9">
    <source>
        <dbReference type="PROSITE" id="PS51012"/>
    </source>
</evidence>
<keyword evidence="11" id="KW-1185">Reference proteome</keyword>
<keyword evidence="4" id="KW-1003">Cell membrane</keyword>
<evidence type="ECO:0000256" key="1">
    <source>
        <dbReference type="ARBA" id="ARBA00004651"/>
    </source>
</evidence>
<dbReference type="EMBL" id="SLUO01000011">
    <property type="protein sequence ID" value="TCL56649.1"/>
    <property type="molecule type" value="Genomic_DNA"/>
</dbReference>
<evidence type="ECO:0000256" key="2">
    <source>
        <dbReference type="ARBA" id="ARBA00007783"/>
    </source>
</evidence>
<dbReference type="InterPro" id="IPR013525">
    <property type="entry name" value="ABC2_TM"/>
</dbReference>
<comment type="caution">
    <text evidence="10">The sequence shown here is derived from an EMBL/GenBank/DDBJ whole genome shotgun (WGS) entry which is preliminary data.</text>
</comment>
<dbReference type="STRING" id="1469948.GCA_000732725_01630"/>
<dbReference type="PANTHER" id="PTHR30294">
    <property type="entry name" value="MEMBRANE COMPONENT OF ABC TRANSPORTER YHHJ-RELATED"/>
    <property type="match status" value="1"/>
</dbReference>
<comment type="subcellular location">
    <subcellularLocation>
        <location evidence="1">Cell membrane</location>
        <topology evidence="1">Multi-pass membrane protein</topology>
    </subcellularLocation>
</comment>
<feature type="transmembrane region" description="Helical" evidence="8">
    <location>
        <begin position="21"/>
        <end position="40"/>
    </location>
</feature>